<comment type="caution">
    <text evidence="7">Lacks conserved residue(s) required for the propagation of feature annotation.</text>
</comment>
<dbReference type="Pfam" id="PF00398">
    <property type="entry name" value="RrnaAD"/>
    <property type="match status" value="1"/>
</dbReference>
<dbReference type="SUPFAM" id="SSF53335">
    <property type="entry name" value="S-adenosyl-L-methionine-dependent methyltransferases"/>
    <property type="match status" value="1"/>
</dbReference>
<keyword evidence="6 7" id="KW-0694">RNA-binding</keyword>
<feature type="binding site" evidence="7">
    <location>
        <position position="60"/>
    </location>
    <ligand>
        <name>S-adenosyl-L-methionine</name>
        <dbReference type="ChEBI" id="CHEBI:59789"/>
    </ligand>
</feature>
<dbReference type="GO" id="GO:0000179">
    <property type="term" value="F:rRNA (adenine-N6,N6-)-dimethyltransferase activity"/>
    <property type="evidence" value="ECO:0007669"/>
    <property type="project" value="UniProtKB-UniRule"/>
</dbReference>
<dbReference type="Proteomes" id="UP000229756">
    <property type="component" value="Unassembled WGS sequence"/>
</dbReference>
<dbReference type="InterPro" id="IPR001737">
    <property type="entry name" value="KsgA/Erm"/>
</dbReference>
<keyword evidence="4 7" id="KW-0808">Transferase</keyword>
<name>A0A2M8EM31_UNCKA</name>
<evidence type="ECO:0000256" key="5">
    <source>
        <dbReference type="ARBA" id="ARBA00022691"/>
    </source>
</evidence>
<dbReference type="InterPro" id="IPR011530">
    <property type="entry name" value="rRNA_adenine_dimethylase"/>
</dbReference>
<evidence type="ECO:0000259" key="8">
    <source>
        <dbReference type="SMART" id="SM00650"/>
    </source>
</evidence>
<evidence type="ECO:0000256" key="7">
    <source>
        <dbReference type="PROSITE-ProRule" id="PRU01026"/>
    </source>
</evidence>
<dbReference type="NCBIfam" id="TIGR00755">
    <property type="entry name" value="ksgA"/>
    <property type="match status" value="1"/>
</dbReference>
<proteinExistence type="inferred from homology"/>
<dbReference type="GO" id="GO:0003723">
    <property type="term" value="F:RNA binding"/>
    <property type="evidence" value="ECO:0007669"/>
    <property type="project" value="UniProtKB-UniRule"/>
</dbReference>
<comment type="caution">
    <text evidence="9">The sequence shown here is derived from an EMBL/GenBank/DDBJ whole genome shotgun (WGS) entry which is preliminary data.</text>
</comment>
<dbReference type="AlphaFoldDB" id="A0A2M8EM31"/>
<dbReference type="InterPro" id="IPR020598">
    <property type="entry name" value="rRNA_Ade_methylase_Trfase_N"/>
</dbReference>
<comment type="similarity">
    <text evidence="7">Belongs to the class I-like SAM-binding methyltransferase superfamily. rRNA adenine N(6)-methyltransferase family.</text>
</comment>
<accession>A0A2M8EM31</accession>
<evidence type="ECO:0000256" key="2">
    <source>
        <dbReference type="ARBA" id="ARBA00022552"/>
    </source>
</evidence>
<feature type="binding site" evidence="7">
    <location>
        <position position="11"/>
    </location>
    <ligand>
        <name>S-adenosyl-L-methionine</name>
        <dbReference type="ChEBI" id="CHEBI:59789"/>
    </ligand>
</feature>
<feature type="binding site" evidence="7">
    <location>
        <position position="38"/>
    </location>
    <ligand>
        <name>S-adenosyl-L-methionine</name>
        <dbReference type="ChEBI" id="CHEBI:59789"/>
    </ligand>
</feature>
<evidence type="ECO:0000313" key="10">
    <source>
        <dbReference type="Proteomes" id="UP000229756"/>
    </source>
</evidence>
<keyword evidence="5 7" id="KW-0949">S-adenosyl-L-methionine</keyword>
<dbReference type="PANTHER" id="PTHR11727:SF7">
    <property type="entry name" value="DIMETHYLADENOSINE TRANSFERASE-RELATED"/>
    <property type="match status" value="1"/>
</dbReference>
<evidence type="ECO:0000256" key="1">
    <source>
        <dbReference type="ARBA" id="ARBA00022490"/>
    </source>
</evidence>
<keyword evidence="3 7" id="KW-0489">Methyltransferase</keyword>
<reference evidence="10" key="1">
    <citation type="submission" date="2017-09" db="EMBL/GenBank/DDBJ databases">
        <title>Depth-based differentiation of microbial function through sediment-hosted aquifers and enrichment of novel symbionts in the deep terrestrial subsurface.</title>
        <authorList>
            <person name="Probst A.J."/>
            <person name="Ladd B."/>
            <person name="Jarett J.K."/>
            <person name="Geller-Mcgrath D.E."/>
            <person name="Sieber C.M.K."/>
            <person name="Emerson J.B."/>
            <person name="Anantharaman K."/>
            <person name="Thomas B.C."/>
            <person name="Malmstrom R."/>
            <person name="Stieglmeier M."/>
            <person name="Klingl A."/>
            <person name="Woyke T."/>
            <person name="Ryan C.M."/>
            <person name="Banfield J.F."/>
        </authorList>
    </citation>
    <scope>NUCLEOTIDE SEQUENCE [LARGE SCALE GENOMIC DNA]</scope>
</reference>
<dbReference type="InterPro" id="IPR023165">
    <property type="entry name" value="rRNA_Ade_diMease-like_C"/>
</dbReference>
<feature type="binding site" evidence="7">
    <location>
        <position position="106"/>
    </location>
    <ligand>
        <name>S-adenosyl-L-methionine</name>
        <dbReference type="ChEBI" id="CHEBI:59789"/>
    </ligand>
</feature>
<evidence type="ECO:0000256" key="4">
    <source>
        <dbReference type="ARBA" id="ARBA00022679"/>
    </source>
</evidence>
<evidence type="ECO:0000256" key="3">
    <source>
        <dbReference type="ARBA" id="ARBA00022603"/>
    </source>
</evidence>
<evidence type="ECO:0000256" key="6">
    <source>
        <dbReference type="ARBA" id="ARBA00022884"/>
    </source>
</evidence>
<evidence type="ECO:0000313" key="9">
    <source>
        <dbReference type="EMBL" id="PJC23789.1"/>
    </source>
</evidence>
<dbReference type="InterPro" id="IPR029063">
    <property type="entry name" value="SAM-dependent_MTases_sf"/>
</dbReference>
<keyword evidence="1" id="KW-0963">Cytoplasm</keyword>
<dbReference type="PROSITE" id="PS51689">
    <property type="entry name" value="SAM_RNA_A_N6_MT"/>
    <property type="match status" value="1"/>
</dbReference>
<dbReference type="EMBL" id="PFSJ01000011">
    <property type="protein sequence ID" value="PJC23789.1"/>
    <property type="molecule type" value="Genomic_DNA"/>
</dbReference>
<dbReference type="GO" id="GO:0005829">
    <property type="term" value="C:cytosol"/>
    <property type="evidence" value="ECO:0007669"/>
    <property type="project" value="TreeGrafter"/>
</dbReference>
<keyword evidence="2" id="KW-0698">rRNA processing</keyword>
<protein>
    <submittedName>
        <fullName evidence="9">Ribosomal RNA small subunit methyltransferase A</fullName>
    </submittedName>
</protein>
<organism evidence="9 10">
    <name type="scientific">candidate division WWE3 bacterium CG_4_9_14_0_2_um_filter_35_11</name>
    <dbReference type="NCBI Taxonomy" id="1975077"/>
    <lineage>
        <taxon>Bacteria</taxon>
        <taxon>Katanobacteria</taxon>
    </lineage>
</organism>
<feature type="domain" description="Ribosomal RNA adenine methylase transferase N-terminal" evidence="8">
    <location>
        <begin position="18"/>
        <end position="188"/>
    </location>
</feature>
<sequence length="255" mass="29160">MQKSNKSLGQNFLKNEKVADNMIVALNINKDDILVEIGGGKGALTEKLLNKNFKHLYVYEIDTGLIGYLKSISKGHSNVSIICESILNVDFEKFEERGNTLKVIGSIPYYITSPIIHKILESENRPEKVVLLIQKEVSEKILSKAPKANYWANTILGYDAILIDNVKANEFYPAPKVNSASILMTKNEMDEKLVQSIGFFKWSKFLHYAFRSQRKMLNKAFPIDMLKFLNIDPNLRPQDLTKDNLISMLRFTLRK</sequence>
<feature type="binding site" evidence="7">
    <location>
        <position position="13"/>
    </location>
    <ligand>
        <name>S-adenosyl-L-methionine</name>
        <dbReference type="ChEBI" id="CHEBI:59789"/>
    </ligand>
</feature>
<dbReference type="PANTHER" id="PTHR11727">
    <property type="entry name" value="DIMETHYLADENOSINE TRANSFERASE"/>
    <property type="match status" value="1"/>
</dbReference>
<dbReference type="InterPro" id="IPR020596">
    <property type="entry name" value="rRNA_Ade_Mease_Trfase_CS"/>
</dbReference>
<dbReference type="CDD" id="cd02440">
    <property type="entry name" value="AdoMet_MTases"/>
    <property type="match status" value="1"/>
</dbReference>
<dbReference type="PROSITE" id="PS01131">
    <property type="entry name" value="RRNA_A_DIMETH"/>
    <property type="match status" value="1"/>
</dbReference>
<gene>
    <name evidence="9" type="primary">rsmA</name>
    <name evidence="9" type="ORF">CO058_01610</name>
</gene>
<dbReference type="Gene3D" id="3.40.50.150">
    <property type="entry name" value="Vaccinia Virus protein VP39"/>
    <property type="match status" value="1"/>
</dbReference>
<dbReference type="SMART" id="SM00650">
    <property type="entry name" value="rADc"/>
    <property type="match status" value="1"/>
</dbReference>
<dbReference type="Gene3D" id="1.10.8.100">
    <property type="entry name" value="Ribosomal RNA adenine dimethylase-like, domain 2"/>
    <property type="match status" value="1"/>
</dbReference>